<feature type="disulfide bond" evidence="16">
    <location>
        <begin position="294"/>
        <end position="309"/>
    </location>
</feature>
<dbReference type="GO" id="GO:0005886">
    <property type="term" value="C:plasma membrane"/>
    <property type="evidence" value="ECO:0007669"/>
    <property type="project" value="UniProtKB-SubCell"/>
</dbReference>
<dbReference type="Pfam" id="PF14670">
    <property type="entry name" value="FXa_inhibition"/>
    <property type="match status" value="1"/>
</dbReference>
<dbReference type="RefSeq" id="XP_038048624.1">
    <property type="nucleotide sequence ID" value="XM_038192696.1"/>
</dbReference>
<feature type="disulfide bond" evidence="16">
    <location>
        <begin position="212"/>
        <end position="227"/>
    </location>
</feature>
<dbReference type="SUPFAM" id="SSF57424">
    <property type="entry name" value="LDL receptor-like module"/>
    <property type="match status" value="8"/>
</dbReference>
<feature type="disulfide bond" evidence="16">
    <location>
        <begin position="92"/>
        <end position="107"/>
    </location>
</feature>
<evidence type="ECO:0000256" key="15">
    <source>
        <dbReference type="ARBA" id="ARBA00023180"/>
    </source>
</evidence>
<dbReference type="PRINTS" id="PR00261">
    <property type="entry name" value="LDLRECEPTOR"/>
</dbReference>
<evidence type="ECO:0000313" key="22">
    <source>
        <dbReference type="Proteomes" id="UP000887568"/>
    </source>
</evidence>
<feature type="disulfide bond" evidence="16">
    <location>
        <begin position="232"/>
        <end position="244"/>
    </location>
</feature>
<dbReference type="SMART" id="SM00192">
    <property type="entry name" value="LDLa"/>
    <property type="match status" value="8"/>
</dbReference>
<feature type="disulfide bond" evidence="16">
    <location>
        <begin position="333"/>
        <end position="348"/>
    </location>
</feature>
<protein>
    <recommendedName>
        <fullName evidence="20">EGF-like domain-containing protein</fullName>
    </recommendedName>
</protein>
<feature type="disulfide bond" evidence="16">
    <location>
        <begin position="314"/>
        <end position="326"/>
    </location>
</feature>
<evidence type="ECO:0000256" key="14">
    <source>
        <dbReference type="ARBA" id="ARBA00023170"/>
    </source>
</evidence>
<dbReference type="SUPFAM" id="SSF57184">
    <property type="entry name" value="Growth factor receptor domain"/>
    <property type="match status" value="1"/>
</dbReference>
<evidence type="ECO:0000256" key="6">
    <source>
        <dbReference type="ARBA" id="ARBA00022583"/>
    </source>
</evidence>
<reference evidence="21" key="1">
    <citation type="submission" date="2022-11" db="UniProtKB">
        <authorList>
            <consortium name="EnsemblMetazoa"/>
        </authorList>
    </citation>
    <scope>IDENTIFICATION</scope>
</reference>
<dbReference type="InterPro" id="IPR000033">
    <property type="entry name" value="LDLR_classB_rpt"/>
</dbReference>
<proteinExistence type="predicted"/>
<feature type="disulfide bond" evidence="16">
    <location>
        <begin position="119"/>
        <end position="137"/>
    </location>
</feature>
<dbReference type="OrthoDB" id="5958943at2759"/>
<evidence type="ECO:0000256" key="9">
    <source>
        <dbReference type="ARBA" id="ARBA00022737"/>
    </source>
</evidence>
<evidence type="ECO:0000256" key="12">
    <source>
        <dbReference type="ARBA" id="ARBA00023136"/>
    </source>
</evidence>
<sequence>MVRTHIQNTRYDLGLNHGVLSSQDSSILSRKYFTFSYIYQPVCLSTMENTLKTLSALLLVLLVVCLTGVRSQCGPDQFKCGNGKCIPQIWTCDQEDDCGDSSDEADCPPRTCSSTEFECRSEHCIPGRWHCDGDLDCADGSDEDASRCAQKTCRADQFSCGESSTCIPRGWVCDHDLDCENGLDEMDCAEVTCPANAFTCSNQKCITIRWHCDHEDDCGDNSDEQGCPEPTCAPTEFRCNNSFCIPQRWVCDGDSDCLDHSDEPASCEATPSTPCTNREFACSNGDCIHESWNCDGDRDCVDGSDELDCRLETCAGFQFTCDNGMCIDGSKQCDSVHDCVDGSDETGCSVPSSQCQEYTEFQCPSGVCISMDRVCDQQNDCGSWEDEPTGNVCYTNECDVNKGGCHHDCTDLPNGFYCSCRSGYELIDGRCNDINECKTIPGICSQRCDNLEGHYKCTCDDGYILEHNTHCRATGPDPLILFANRHDIRSFDVHTRLYRPLYSNLESAVALDFDVQSDSLLWTDVADEKIYRGDFQAGTNNPIALMDRVETADGIAMDWIYRKVYWTDTGNNSVGVTCFNTGDTKTLYTENIDEPRAIVVDPETGFMFWTEWGQKPSIERAGMNGNFRSSIVTIEIQWPNGMAIDYASEMLYWIDAKLHTLSTVDFNGNNRRTILESHSLLPHPFSISVFEDHVYWTDWERECITRANKFTGMDRETLLTTLYSPMDIQIYHPLRQPNRTSNRCGSDNGGCSHLCVVAPHISESSAPYTCLCPDGVDLLPDMRTCRGSFPQPPHVPDVSTSKPQPTAIVKPTTMSNEILKPDTKTTSPDDNNNVVKPRPQEGDHDGPPVFVPIAIGIFFVLCVLVLIAVVVYRKYFRNSKRTMHFDNPVYRKTTENQFCLSQPNAYEHNPGGGKAYKPIMNPDDVA</sequence>
<evidence type="ECO:0000256" key="2">
    <source>
        <dbReference type="ARBA" id="ARBA00004613"/>
    </source>
</evidence>
<keyword evidence="15" id="KW-0325">Glycoprotein</keyword>
<evidence type="ECO:0000256" key="17">
    <source>
        <dbReference type="PROSITE-ProRule" id="PRU00461"/>
    </source>
</evidence>
<dbReference type="SMART" id="SM00181">
    <property type="entry name" value="EGF"/>
    <property type="match status" value="4"/>
</dbReference>
<evidence type="ECO:0000256" key="5">
    <source>
        <dbReference type="ARBA" id="ARBA00022536"/>
    </source>
</evidence>
<dbReference type="AlphaFoldDB" id="A0A913ZAH7"/>
<feature type="disulfide bond" evidence="16">
    <location>
        <begin position="321"/>
        <end position="339"/>
    </location>
</feature>
<dbReference type="Gene3D" id="2.10.25.10">
    <property type="entry name" value="Laminin"/>
    <property type="match status" value="3"/>
</dbReference>
<feature type="disulfide bond" evidence="16">
    <location>
        <begin position="73"/>
        <end position="85"/>
    </location>
</feature>
<evidence type="ECO:0000256" key="3">
    <source>
        <dbReference type="ARBA" id="ARBA00022475"/>
    </source>
</evidence>
<keyword evidence="7 19" id="KW-0812">Transmembrane</keyword>
<comment type="caution">
    <text evidence="16">Lacks conserved residue(s) required for the propagation of feature annotation.</text>
</comment>
<name>A0A913ZAH7_PATMI</name>
<feature type="domain" description="EGF-like" evidence="20">
    <location>
        <begin position="457"/>
        <end position="471"/>
    </location>
</feature>
<keyword evidence="12 19" id="KW-0472">Membrane</keyword>
<feature type="repeat" description="LDL-receptor class B" evidence="17">
    <location>
        <begin position="649"/>
        <end position="693"/>
    </location>
</feature>
<dbReference type="FunFam" id="4.10.400.10:FF:000004">
    <property type="entry name" value="Low-density lipoprotein receptor-related protein 1"/>
    <property type="match status" value="1"/>
</dbReference>
<feature type="region of interest" description="Disordered" evidence="18">
    <location>
        <begin position="789"/>
        <end position="845"/>
    </location>
</feature>
<dbReference type="CDD" id="cd00112">
    <property type="entry name" value="LDLa"/>
    <property type="match status" value="8"/>
</dbReference>
<evidence type="ECO:0000256" key="8">
    <source>
        <dbReference type="ARBA" id="ARBA00022729"/>
    </source>
</evidence>
<feature type="compositionally biased region" description="Polar residues" evidence="18">
    <location>
        <begin position="824"/>
        <end position="834"/>
    </location>
</feature>
<evidence type="ECO:0000256" key="1">
    <source>
        <dbReference type="ARBA" id="ARBA00004251"/>
    </source>
</evidence>
<dbReference type="Pfam" id="PF07645">
    <property type="entry name" value="EGF_CA"/>
    <property type="match status" value="1"/>
</dbReference>
<feature type="disulfide bond" evidence="16">
    <location>
        <begin position="80"/>
        <end position="98"/>
    </location>
</feature>
<dbReference type="GO" id="GO:0006897">
    <property type="term" value="P:endocytosis"/>
    <property type="evidence" value="ECO:0007669"/>
    <property type="project" value="UniProtKB-KW"/>
</dbReference>
<evidence type="ECO:0000256" key="4">
    <source>
        <dbReference type="ARBA" id="ARBA00022525"/>
    </source>
</evidence>
<dbReference type="SMART" id="SM00135">
    <property type="entry name" value="LY"/>
    <property type="match status" value="5"/>
</dbReference>
<dbReference type="PANTHER" id="PTHR22722:SF14">
    <property type="entry name" value="MEGALIN, ISOFORM A"/>
    <property type="match status" value="1"/>
</dbReference>
<dbReference type="GO" id="GO:0043226">
    <property type="term" value="C:organelle"/>
    <property type="evidence" value="ECO:0007669"/>
    <property type="project" value="UniProtKB-ARBA"/>
</dbReference>
<evidence type="ECO:0000256" key="18">
    <source>
        <dbReference type="SAM" id="MobiDB-lite"/>
    </source>
</evidence>
<dbReference type="InterPro" id="IPR018097">
    <property type="entry name" value="EGF_Ca-bd_CS"/>
</dbReference>
<feature type="disulfide bond" evidence="16">
    <location>
        <begin position="282"/>
        <end position="300"/>
    </location>
</feature>
<feature type="repeat" description="LDL-receptor class B" evidence="17">
    <location>
        <begin position="562"/>
        <end position="604"/>
    </location>
</feature>
<dbReference type="InterPro" id="IPR000742">
    <property type="entry name" value="EGF"/>
</dbReference>
<dbReference type="InterPro" id="IPR001881">
    <property type="entry name" value="EGF-like_Ca-bd_dom"/>
</dbReference>
<dbReference type="Pfam" id="PF00057">
    <property type="entry name" value="Ldl_recept_a"/>
    <property type="match status" value="8"/>
</dbReference>
<dbReference type="EnsemblMetazoa" id="XM_038192696.1">
    <property type="protein sequence ID" value="XP_038048624.1"/>
    <property type="gene ID" value="LOC119722526"/>
</dbReference>
<dbReference type="InterPro" id="IPR036055">
    <property type="entry name" value="LDL_receptor-like_sf"/>
</dbReference>
<dbReference type="FunFam" id="4.10.400.10:FF:000011">
    <property type="entry name" value="Low-density lipoprotein receptor-related protein 1"/>
    <property type="match status" value="2"/>
</dbReference>
<evidence type="ECO:0000313" key="21">
    <source>
        <dbReference type="EnsemblMetazoa" id="XP_038048624.1"/>
    </source>
</evidence>
<dbReference type="InterPro" id="IPR011042">
    <property type="entry name" value="6-blade_b-propeller_TolB-like"/>
</dbReference>
<dbReference type="GO" id="GO:0043235">
    <property type="term" value="C:receptor complex"/>
    <property type="evidence" value="ECO:0007669"/>
    <property type="project" value="UniProtKB-ARBA"/>
</dbReference>
<keyword evidence="11 19" id="KW-1133">Transmembrane helix</keyword>
<dbReference type="Pfam" id="PF00058">
    <property type="entry name" value="Ldl_recept_b"/>
    <property type="match status" value="4"/>
</dbReference>
<dbReference type="Proteomes" id="UP000887568">
    <property type="component" value="Unplaced"/>
</dbReference>
<keyword evidence="9" id="KW-0677">Repeat</keyword>
<dbReference type="PANTHER" id="PTHR22722">
    <property type="entry name" value="LOW-DENSITY LIPOPROTEIN RECEPTOR-RELATED PROTEIN 2-RELATED"/>
    <property type="match status" value="1"/>
</dbReference>
<feature type="disulfide bond" evidence="16">
    <location>
        <begin position="200"/>
        <end position="218"/>
    </location>
</feature>
<feature type="domain" description="EGF-like" evidence="20">
    <location>
        <begin position="418"/>
        <end position="431"/>
    </location>
</feature>
<keyword evidence="3" id="KW-1003">Cell membrane</keyword>
<dbReference type="InterPro" id="IPR049883">
    <property type="entry name" value="NOTCH1_EGF-like"/>
</dbReference>
<feature type="transmembrane region" description="Helical" evidence="19">
    <location>
        <begin position="849"/>
        <end position="872"/>
    </location>
</feature>
<keyword evidence="5" id="KW-0245">EGF-like domain</keyword>
<feature type="disulfide bond" evidence="16">
    <location>
        <begin position="239"/>
        <end position="257"/>
    </location>
</feature>
<accession>A0A913ZAH7</accession>
<dbReference type="PROSITE" id="PS00010">
    <property type="entry name" value="ASX_HYDROXYL"/>
    <property type="match status" value="2"/>
</dbReference>
<dbReference type="Gene3D" id="2.120.10.30">
    <property type="entry name" value="TolB, C-terminal domain"/>
    <property type="match status" value="1"/>
</dbReference>
<dbReference type="InterPro" id="IPR002172">
    <property type="entry name" value="LDrepeatLR_classA_rpt"/>
</dbReference>
<dbReference type="FunFam" id="4.10.400.10:FF:000034">
    <property type="entry name" value="Low-density lipoprotein receptor-related protein 2"/>
    <property type="match status" value="2"/>
</dbReference>
<dbReference type="GO" id="GO:0005576">
    <property type="term" value="C:extracellular region"/>
    <property type="evidence" value="ECO:0007669"/>
    <property type="project" value="UniProtKB-SubCell"/>
</dbReference>
<evidence type="ECO:0000256" key="7">
    <source>
        <dbReference type="ARBA" id="ARBA00022692"/>
    </source>
</evidence>
<feature type="disulfide bond" evidence="16">
    <location>
        <begin position="112"/>
        <end position="124"/>
    </location>
</feature>
<dbReference type="GeneID" id="119722526"/>
<evidence type="ECO:0000259" key="20">
    <source>
        <dbReference type="PROSITE" id="PS01186"/>
    </source>
</evidence>
<dbReference type="PROSITE" id="PS01187">
    <property type="entry name" value="EGF_CA"/>
    <property type="match status" value="1"/>
</dbReference>
<dbReference type="FunFam" id="2.120.10.30:FF:000008">
    <property type="entry name" value="Low-density lipoprotein receptor-related protein 4"/>
    <property type="match status" value="1"/>
</dbReference>
<dbReference type="InterPro" id="IPR051221">
    <property type="entry name" value="LDLR-related"/>
</dbReference>
<keyword evidence="8" id="KW-0732">Signal</keyword>
<dbReference type="SMART" id="SM00179">
    <property type="entry name" value="EGF_CA"/>
    <property type="match status" value="2"/>
</dbReference>
<keyword evidence="6" id="KW-0254">Endocytosis</keyword>
<dbReference type="PROSITE" id="PS51120">
    <property type="entry name" value="LDLRB"/>
    <property type="match status" value="3"/>
</dbReference>
<dbReference type="InterPro" id="IPR009030">
    <property type="entry name" value="Growth_fac_rcpt_cys_sf"/>
</dbReference>
<dbReference type="OMA" id="ADKRNCQ"/>
<feature type="disulfide bond" evidence="16">
    <location>
        <begin position="193"/>
        <end position="205"/>
    </location>
</feature>
<dbReference type="InterPro" id="IPR023415">
    <property type="entry name" value="LDLR_class-A_CS"/>
</dbReference>
<evidence type="ECO:0000256" key="10">
    <source>
        <dbReference type="ARBA" id="ARBA00022837"/>
    </source>
</evidence>
<dbReference type="InterPro" id="IPR000152">
    <property type="entry name" value="EGF-type_Asp/Asn_hydroxyl_site"/>
</dbReference>
<feature type="disulfide bond" evidence="16">
    <location>
        <begin position="173"/>
        <end position="188"/>
    </location>
</feature>
<comment type="subcellular location">
    <subcellularLocation>
        <location evidence="1">Cell membrane</location>
        <topology evidence="1">Single-pass type I membrane protein</topology>
    </subcellularLocation>
    <subcellularLocation>
        <location evidence="2">Secreted</location>
    </subcellularLocation>
</comment>
<keyword evidence="10" id="KW-0106">Calcium</keyword>
<evidence type="ECO:0000256" key="16">
    <source>
        <dbReference type="PROSITE-ProRule" id="PRU00124"/>
    </source>
</evidence>
<keyword evidence="13 16" id="KW-1015">Disulfide bond</keyword>
<dbReference type="GO" id="GO:0030001">
    <property type="term" value="P:metal ion transport"/>
    <property type="evidence" value="ECO:0007669"/>
    <property type="project" value="UniProtKB-ARBA"/>
</dbReference>
<dbReference type="FunFam" id="4.10.400.10:FF:000030">
    <property type="entry name" value="Sortilin related receptor 1"/>
    <property type="match status" value="1"/>
</dbReference>
<organism evidence="21 22">
    <name type="scientific">Patiria miniata</name>
    <name type="common">Bat star</name>
    <name type="synonym">Asterina miniata</name>
    <dbReference type="NCBI Taxonomy" id="46514"/>
    <lineage>
        <taxon>Eukaryota</taxon>
        <taxon>Metazoa</taxon>
        <taxon>Echinodermata</taxon>
        <taxon>Eleutherozoa</taxon>
        <taxon>Asterozoa</taxon>
        <taxon>Asteroidea</taxon>
        <taxon>Valvatacea</taxon>
        <taxon>Valvatida</taxon>
        <taxon>Asterinidae</taxon>
        <taxon>Patiria</taxon>
    </lineage>
</organism>
<keyword evidence="4" id="KW-0964">Secreted</keyword>
<dbReference type="PROSITE" id="PS50068">
    <property type="entry name" value="LDLRA_2"/>
    <property type="match status" value="8"/>
</dbReference>
<evidence type="ECO:0000256" key="19">
    <source>
        <dbReference type="SAM" id="Phobius"/>
    </source>
</evidence>
<keyword evidence="14" id="KW-0675">Receptor</keyword>
<feature type="repeat" description="LDL-receptor class B" evidence="17">
    <location>
        <begin position="605"/>
        <end position="648"/>
    </location>
</feature>
<dbReference type="SUPFAM" id="SSF63825">
    <property type="entry name" value="YWTD domain"/>
    <property type="match status" value="1"/>
</dbReference>
<evidence type="ECO:0000256" key="13">
    <source>
        <dbReference type="ARBA" id="ARBA00023157"/>
    </source>
</evidence>
<dbReference type="PROSITE" id="PS01186">
    <property type="entry name" value="EGF_2"/>
    <property type="match status" value="2"/>
</dbReference>
<dbReference type="Gene3D" id="4.10.400.10">
    <property type="entry name" value="Low-density Lipoprotein Receptor"/>
    <property type="match status" value="8"/>
</dbReference>
<feature type="disulfide bond" evidence="16">
    <location>
        <begin position="275"/>
        <end position="287"/>
    </location>
</feature>
<dbReference type="PROSITE" id="PS01209">
    <property type="entry name" value="LDLRA_1"/>
    <property type="match status" value="5"/>
</dbReference>
<keyword evidence="22" id="KW-1185">Reference proteome</keyword>
<feature type="disulfide bond" evidence="16">
    <location>
        <begin position="363"/>
        <end position="381"/>
    </location>
</feature>
<evidence type="ECO:0000256" key="11">
    <source>
        <dbReference type="ARBA" id="ARBA00022989"/>
    </source>
</evidence>
<dbReference type="FunFam" id="2.10.25.10:FF:000009">
    <property type="entry name" value="Low-density lipoprotein receptor isoform 1"/>
    <property type="match status" value="1"/>
</dbReference>
<dbReference type="GO" id="GO:0005509">
    <property type="term" value="F:calcium ion binding"/>
    <property type="evidence" value="ECO:0007669"/>
    <property type="project" value="InterPro"/>
</dbReference>